<comment type="catalytic activity">
    <reaction evidence="4">
        <text>adenylyl-molybdopterin + molybdate = Mo-molybdopterin + AMP + H(+)</text>
        <dbReference type="Rhea" id="RHEA:35047"/>
        <dbReference type="ChEBI" id="CHEBI:15378"/>
        <dbReference type="ChEBI" id="CHEBI:36264"/>
        <dbReference type="ChEBI" id="CHEBI:62727"/>
        <dbReference type="ChEBI" id="CHEBI:71302"/>
        <dbReference type="ChEBI" id="CHEBI:456215"/>
    </reaction>
</comment>
<dbReference type="PANTHER" id="PTHR10192:SF5">
    <property type="entry name" value="GEPHYRIN"/>
    <property type="match status" value="1"/>
</dbReference>
<dbReference type="GO" id="GO:0097112">
    <property type="term" value="P:gamma-aminobutyric acid receptor clustering"/>
    <property type="evidence" value="ECO:0007669"/>
    <property type="project" value="TreeGrafter"/>
</dbReference>
<dbReference type="PANTHER" id="PTHR10192">
    <property type="entry name" value="MOLYBDOPTERIN BIOSYNTHESIS PROTEIN"/>
    <property type="match status" value="1"/>
</dbReference>
<dbReference type="InterPro" id="IPR005110">
    <property type="entry name" value="MoeA_linker/N"/>
</dbReference>
<dbReference type="Gene3D" id="2.170.190.11">
    <property type="entry name" value="Molybdopterin biosynthesis moea protein, domain 3"/>
    <property type="match status" value="1"/>
</dbReference>
<dbReference type="InterPro" id="IPR038987">
    <property type="entry name" value="MoeA-like"/>
</dbReference>
<dbReference type="GO" id="GO:0098970">
    <property type="term" value="P:postsynaptic neurotransmitter receptor diffusion trapping"/>
    <property type="evidence" value="ECO:0007669"/>
    <property type="project" value="TreeGrafter"/>
</dbReference>
<evidence type="ECO:0000256" key="1">
    <source>
        <dbReference type="ARBA" id="ARBA00007589"/>
    </source>
</evidence>
<dbReference type="GO" id="GO:0046872">
    <property type="term" value="F:metal ion binding"/>
    <property type="evidence" value="ECO:0007669"/>
    <property type="project" value="UniProtKB-UniRule"/>
</dbReference>
<keyword evidence="4" id="KW-0808">Transferase</keyword>
<dbReference type="GO" id="GO:0007529">
    <property type="term" value="P:establishment of synaptic specificity at neuromuscular junction"/>
    <property type="evidence" value="ECO:0007669"/>
    <property type="project" value="TreeGrafter"/>
</dbReference>
<evidence type="ECO:0000313" key="6">
    <source>
        <dbReference type="EMBL" id="KYN18442.1"/>
    </source>
</evidence>
<keyword evidence="4" id="KW-0500">Molybdenum</keyword>
<dbReference type="EC" id="2.7.7.75" evidence="3"/>
<dbReference type="EMBL" id="KQ979962">
    <property type="protein sequence ID" value="KYN18442.1"/>
    <property type="molecule type" value="Genomic_DNA"/>
</dbReference>
<dbReference type="InterPro" id="IPR036135">
    <property type="entry name" value="MoeA_linker/N_sf"/>
</dbReference>
<dbReference type="Gene3D" id="3.90.105.10">
    <property type="entry name" value="Molybdopterin biosynthesis moea protein, domain 2"/>
    <property type="match status" value="1"/>
</dbReference>
<dbReference type="Pfam" id="PF03453">
    <property type="entry name" value="MoeA_N"/>
    <property type="match status" value="1"/>
</dbReference>
<dbReference type="SUPFAM" id="SSF53218">
    <property type="entry name" value="Molybdenum cofactor biosynthesis proteins"/>
    <property type="match status" value="1"/>
</dbReference>
<dbReference type="Proteomes" id="UP000078492">
    <property type="component" value="Unassembled WGS sequence"/>
</dbReference>
<evidence type="ECO:0000256" key="2">
    <source>
        <dbReference type="ARBA" id="ARBA00008339"/>
    </source>
</evidence>
<dbReference type="AlphaFoldDB" id="A0A151J5S4"/>
<dbReference type="SMART" id="SM00852">
    <property type="entry name" value="MoCF_biosynth"/>
    <property type="match status" value="1"/>
</dbReference>
<dbReference type="SUPFAM" id="SSF63882">
    <property type="entry name" value="MoeA N-terminal region -like"/>
    <property type="match status" value="1"/>
</dbReference>
<comment type="catalytic activity">
    <reaction evidence="4">
        <text>molybdopterin + ATP + H(+) = adenylyl-molybdopterin + diphosphate</text>
        <dbReference type="Rhea" id="RHEA:31331"/>
        <dbReference type="ChEBI" id="CHEBI:15378"/>
        <dbReference type="ChEBI" id="CHEBI:30616"/>
        <dbReference type="ChEBI" id="CHEBI:33019"/>
        <dbReference type="ChEBI" id="CHEBI:58698"/>
        <dbReference type="ChEBI" id="CHEBI:62727"/>
    </reaction>
</comment>
<comment type="similarity">
    <text evidence="2">In the C-terminal section; belongs to the MoeA family.</text>
</comment>
<dbReference type="InterPro" id="IPR036425">
    <property type="entry name" value="MoaB/Mog-like_dom_sf"/>
</dbReference>
<protein>
    <recommendedName>
        <fullName evidence="3">molybdopterin adenylyltransferase</fullName>
        <ecNumber evidence="3">2.7.7.75</ecNumber>
    </recommendedName>
</protein>
<feature type="domain" description="MoaB/Mog" evidence="5">
    <location>
        <begin position="248"/>
        <end position="389"/>
    </location>
</feature>
<dbReference type="UniPathway" id="UPA00344"/>
<comment type="cofactor">
    <cofactor evidence="4">
        <name>Mg(2+)</name>
        <dbReference type="ChEBI" id="CHEBI:18420"/>
    </cofactor>
</comment>
<dbReference type="GO" id="GO:0061598">
    <property type="term" value="F:molybdopterin adenylyltransferase activity"/>
    <property type="evidence" value="ECO:0007669"/>
    <property type="project" value="UniProtKB-UniRule"/>
</dbReference>
<dbReference type="GO" id="GO:0005829">
    <property type="term" value="C:cytosol"/>
    <property type="evidence" value="ECO:0007669"/>
    <property type="project" value="TreeGrafter"/>
</dbReference>
<gene>
    <name evidence="6" type="ORF">ALC57_09250</name>
</gene>
<dbReference type="GO" id="GO:0006777">
    <property type="term" value="P:Mo-molybdopterin cofactor biosynthetic process"/>
    <property type="evidence" value="ECO:0007669"/>
    <property type="project" value="UniProtKB-UniRule"/>
</dbReference>
<dbReference type="InterPro" id="IPR001453">
    <property type="entry name" value="MoaB/Mog_dom"/>
</dbReference>
<dbReference type="Gene3D" id="2.40.340.10">
    <property type="entry name" value="MoeA, C-terminal, domain IV"/>
    <property type="match status" value="1"/>
</dbReference>
<evidence type="ECO:0000313" key="7">
    <source>
        <dbReference type="Proteomes" id="UP000078492"/>
    </source>
</evidence>
<comment type="similarity">
    <text evidence="4">Belongs to the MoeA family.</text>
</comment>
<evidence type="ECO:0000256" key="4">
    <source>
        <dbReference type="RuleBase" id="RU365090"/>
    </source>
</evidence>
<dbReference type="GO" id="GO:0061599">
    <property type="term" value="F:molybdopterin molybdotransferase activity"/>
    <property type="evidence" value="ECO:0007669"/>
    <property type="project" value="UniProtKB-UniRule"/>
</dbReference>
<dbReference type="GO" id="GO:0005524">
    <property type="term" value="F:ATP binding"/>
    <property type="evidence" value="ECO:0007669"/>
    <property type="project" value="UniProtKB-UniRule"/>
</dbReference>
<dbReference type="GO" id="GO:0099634">
    <property type="term" value="C:postsynaptic specialization membrane"/>
    <property type="evidence" value="ECO:0007669"/>
    <property type="project" value="GOC"/>
</dbReference>
<comment type="similarity">
    <text evidence="1">In the N-terminal section; belongs to the MoaB/Mog family.</text>
</comment>
<keyword evidence="4" id="KW-0460">Magnesium</keyword>
<dbReference type="InterPro" id="IPR036688">
    <property type="entry name" value="MoeA_C_domain_IV_sf"/>
</dbReference>
<keyword evidence="7" id="KW-1185">Reference proteome</keyword>
<dbReference type="GO" id="GO:0030425">
    <property type="term" value="C:dendrite"/>
    <property type="evidence" value="ECO:0007669"/>
    <property type="project" value="TreeGrafter"/>
</dbReference>
<comment type="function">
    <text evidence="4">Catalyzes two steps in the biosynthesis of the molybdenum cofactor. In the first step, molybdopterin is adenylated. Subsequently, molybdate is inserted into adenylated molybdopterin and AMP is released.</text>
</comment>
<organism evidence="6 7">
    <name type="scientific">Trachymyrmex cornetzi</name>
    <dbReference type="NCBI Taxonomy" id="471704"/>
    <lineage>
        <taxon>Eukaryota</taxon>
        <taxon>Metazoa</taxon>
        <taxon>Ecdysozoa</taxon>
        <taxon>Arthropoda</taxon>
        <taxon>Hexapoda</taxon>
        <taxon>Insecta</taxon>
        <taxon>Pterygota</taxon>
        <taxon>Neoptera</taxon>
        <taxon>Endopterygota</taxon>
        <taxon>Hymenoptera</taxon>
        <taxon>Apocrita</taxon>
        <taxon>Aculeata</taxon>
        <taxon>Formicoidea</taxon>
        <taxon>Formicidae</taxon>
        <taxon>Myrmicinae</taxon>
        <taxon>Trachymyrmex</taxon>
    </lineage>
</organism>
<evidence type="ECO:0000256" key="3">
    <source>
        <dbReference type="ARBA" id="ARBA00012509"/>
    </source>
</evidence>
<dbReference type="STRING" id="471704.A0A151J5S4"/>
<sequence>MCPKRKKRQNTFLKEKTSKIPSSLGRTRQISTKRTRVIESQQKNMLIAKNIYKKQRNQLMLPVEEALYMIRLIVNKFHLAKEENIQIKDAYGRILANKIYSSVNVPLCNISAKRGYAILASDGKGIRRVLKAHPTFAEISIIPGTCVRVRSGEPIPNGATAVVTLENTKILEEYSHNDDDYFNIDDKEYQIEVLVALKKNENIRNASCEMQRAQCICNKFARIGLAELGILTLCDINSVPVIQIPSVGLLSISSELKEPGNTLILGRIYDCNRIIVSSLLKKNNYDPEDLGISAHKLDDMVNKIKNALDKVDILVIMGHTNDKDLLKPILKAYFNAMIHFGRVEMKPGKSTMFATCTFKHKMKFFLCMSANPTTVSVVRHVLFLPFPNEMYCSYLTKPISIQACINTKHELHSRPKFSWTTLRWMETEMFPRTYCLQNQYQNVMNYQKDNALLKLPSCSPNQPILDAAFVPTMFLG</sequence>
<proteinExistence type="inferred from homology"/>
<keyword evidence="4" id="KW-0501">Molybdenum cofactor biosynthesis</keyword>
<reference evidence="6 7" key="1">
    <citation type="submission" date="2015-09" db="EMBL/GenBank/DDBJ databases">
        <title>Trachymyrmex cornetzi WGS genome.</title>
        <authorList>
            <person name="Nygaard S."/>
            <person name="Hu H."/>
            <person name="Boomsma J."/>
            <person name="Zhang G."/>
        </authorList>
    </citation>
    <scope>NUCLEOTIDE SEQUENCE [LARGE SCALE GENOMIC DNA]</scope>
    <source>
        <strain evidence="6">Tcor2-1</strain>
        <tissue evidence="6">Whole body</tissue>
    </source>
</reference>
<keyword evidence="4" id="KW-0479">Metal-binding</keyword>
<dbReference type="Gene3D" id="3.40.980.10">
    <property type="entry name" value="MoaB/Mog-like domain"/>
    <property type="match status" value="1"/>
</dbReference>
<comment type="pathway">
    <text evidence="4">Cofactor biosynthesis; molybdopterin biosynthesis.</text>
</comment>
<dbReference type="Pfam" id="PF00994">
    <property type="entry name" value="MoCF_biosynth"/>
    <property type="match status" value="1"/>
</dbReference>
<accession>A0A151J5S4</accession>
<name>A0A151J5S4_9HYME</name>
<evidence type="ECO:0000259" key="5">
    <source>
        <dbReference type="SMART" id="SM00852"/>
    </source>
</evidence>
<dbReference type="GO" id="GO:0072579">
    <property type="term" value="P:glycine receptor clustering"/>
    <property type="evidence" value="ECO:0007669"/>
    <property type="project" value="TreeGrafter"/>
</dbReference>